<evidence type="ECO:0000256" key="6">
    <source>
        <dbReference type="ARBA" id="ARBA00022679"/>
    </source>
</evidence>
<feature type="domain" description="Phosphate acetyl/butaryl transferase" evidence="9">
    <location>
        <begin position="3"/>
        <end position="326"/>
    </location>
</feature>
<keyword evidence="7" id="KW-0012">Acyltransferase</keyword>
<evidence type="ECO:0000256" key="2">
    <source>
        <dbReference type="ARBA" id="ARBA00004989"/>
    </source>
</evidence>
<dbReference type="InterPro" id="IPR012147">
    <property type="entry name" value="P_Ac_Bu_trans"/>
</dbReference>
<reference evidence="11" key="1">
    <citation type="submission" date="2018-02" db="EMBL/GenBank/DDBJ databases">
        <authorList>
            <person name="Holder M.E."/>
            <person name="Ajami N.J."/>
            <person name="Petrosino J.F."/>
        </authorList>
    </citation>
    <scope>NUCLEOTIDE SEQUENCE [LARGE SCALE GENOMIC DNA]</scope>
    <source>
        <strain evidence="11">CCUG 47711</strain>
    </source>
</reference>
<dbReference type="OrthoDB" id="9805787at2"/>
<protein>
    <recommendedName>
        <fullName evidence="5">Phosphate acetyltransferase</fullName>
        <ecNumber evidence="4">2.3.1.8</ecNumber>
    </recommendedName>
    <alternativeName>
        <fullName evidence="8">Phosphotransacetylase</fullName>
    </alternativeName>
</protein>
<evidence type="ECO:0000256" key="5">
    <source>
        <dbReference type="ARBA" id="ARBA00021528"/>
    </source>
</evidence>
<accession>A0A2S0KNA4</accession>
<dbReference type="Gene3D" id="3.40.50.10950">
    <property type="match status" value="1"/>
</dbReference>
<evidence type="ECO:0000256" key="4">
    <source>
        <dbReference type="ARBA" id="ARBA00012707"/>
    </source>
</evidence>
<dbReference type="PANTHER" id="PTHR43356:SF3">
    <property type="entry name" value="PHOSPHATE ACETYLTRANSFERASE"/>
    <property type="match status" value="1"/>
</dbReference>
<keyword evidence="11" id="KW-1185">Reference proteome</keyword>
<comment type="similarity">
    <text evidence="3">Belongs to the phosphate acetyltransferase and butyryltransferase family.</text>
</comment>
<dbReference type="NCBIfam" id="TIGR00651">
    <property type="entry name" value="pta"/>
    <property type="match status" value="1"/>
</dbReference>
<dbReference type="EMBL" id="CP027226">
    <property type="protein sequence ID" value="AVM42503.1"/>
    <property type="molecule type" value="Genomic_DNA"/>
</dbReference>
<dbReference type="InterPro" id="IPR042112">
    <property type="entry name" value="P_AcTrfase_dom2"/>
</dbReference>
<evidence type="ECO:0000256" key="7">
    <source>
        <dbReference type="ARBA" id="ARBA00023315"/>
    </source>
</evidence>
<keyword evidence="6 10" id="KW-0808">Transferase</keyword>
<evidence type="ECO:0000256" key="8">
    <source>
        <dbReference type="ARBA" id="ARBA00031108"/>
    </source>
</evidence>
<dbReference type="RefSeq" id="WP_106012461.1">
    <property type="nucleotide sequence ID" value="NZ_CP027226.1"/>
</dbReference>
<dbReference type="KEGG" id="fsa:C5Q98_04400"/>
<evidence type="ECO:0000256" key="3">
    <source>
        <dbReference type="ARBA" id="ARBA00005656"/>
    </source>
</evidence>
<dbReference type="SUPFAM" id="SSF53659">
    <property type="entry name" value="Isocitrate/Isopropylmalate dehydrogenase-like"/>
    <property type="match status" value="1"/>
</dbReference>
<dbReference type="PANTHER" id="PTHR43356">
    <property type="entry name" value="PHOSPHATE ACETYLTRANSFERASE"/>
    <property type="match status" value="1"/>
</dbReference>
<dbReference type="InterPro" id="IPR002505">
    <property type="entry name" value="PTA_PTB"/>
</dbReference>
<evidence type="ECO:0000313" key="11">
    <source>
        <dbReference type="Proteomes" id="UP000237947"/>
    </source>
</evidence>
<dbReference type="Gene3D" id="3.40.50.10750">
    <property type="entry name" value="Isocitrate/Isopropylmalate dehydrogenase-like"/>
    <property type="match status" value="1"/>
</dbReference>
<evidence type="ECO:0000313" key="10">
    <source>
        <dbReference type="EMBL" id="AVM42503.1"/>
    </source>
</evidence>
<dbReference type="EC" id="2.3.1.8" evidence="4"/>
<proteinExistence type="inferred from homology"/>
<name>A0A2S0KNA4_9FIRM</name>
<dbReference type="Pfam" id="PF01515">
    <property type="entry name" value="PTA_PTB"/>
    <property type="match status" value="1"/>
</dbReference>
<sequence length="332" mass="35550">MSLMDNIYKKASSNKKRIVLVETEDIRILQAASQAVEKNLADIVLLGEAEKINSLAAENGLDLSSCEIISVVNNERQAEFSEEYYQLRKHKGISQEDAEEAVKKPLNFAAMLVHTNYVDGMVAGAVHSTAEVLRSALQIVGTAPNSKLVSTFFIMQVPNTDYGEAGIFAFSDAGMVENPNSEQLSEIAISTANSFKSLLEIEPKVALLSYSSKGSGNSEMVKKVVDATELAKARAPHLAIDGELQVDAAIDEAVAKQKVKDSEVAGQANVLIFPDLNSGNIAYKLVQRLAKADAFGPVTQGLAKPVNDLSRGSSVEDILGVIAITAVQAQIN</sequence>
<dbReference type="PIRSF" id="PIRSF000428">
    <property type="entry name" value="P_Ac_trans"/>
    <property type="match status" value="1"/>
</dbReference>
<organism evidence="10 11">
    <name type="scientific">Fastidiosipila sanguinis</name>
    <dbReference type="NCBI Taxonomy" id="236753"/>
    <lineage>
        <taxon>Bacteria</taxon>
        <taxon>Bacillati</taxon>
        <taxon>Bacillota</taxon>
        <taxon>Clostridia</taxon>
        <taxon>Eubacteriales</taxon>
        <taxon>Oscillospiraceae</taxon>
        <taxon>Fastidiosipila</taxon>
    </lineage>
</organism>
<dbReference type="InterPro" id="IPR004614">
    <property type="entry name" value="P_AcTrfase"/>
</dbReference>
<comment type="catalytic activity">
    <reaction evidence="1">
        <text>acetyl-CoA + phosphate = acetyl phosphate + CoA</text>
        <dbReference type="Rhea" id="RHEA:19521"/>
        <dbReference type="ChEBI" id="CHEBI:22191"/>
        <dbReference type="ChEBI" id="CHEBI:43474"/>
        <dbReference type="ChEBI" id="CHEBI:57287"/>
        <dbReference type="ChEBI" id="CHEBI:57288"/>
        <dbReference type="EC" id="2.3.1.8"/>
    </reaction>
</comment>
<evidence type="ECO:0000256" key="1">
    <source>
        <dbReference type="ARBA" id="ARBA00000705"/>
    </source>
</evidence>
<dbReference type="GO" id="GO:0008959">
    <property type="term" value="F:phosphate acetyltransferase activity"/>
    <property type="evidence" value="ECO:0007669"/>
    <property type="project" value="UniProtKB-EC"/>
</dbReference>
<dbReference type="InterPro" id="IPR050500">
    <property type="entry name" value="Phos_Acetyltrans/Butyryltrans"/>
</dbReference>
<evidence type="ECO:0000259" key="9">
    <source>
        <dbReference type="Pfam" id="PF01515"/>
    </source>
</evidence>
<dbReference type="NCBIfam" id="NF007233">
    <property type="entry name" value="PRK09653.1"/>
    <property type="match status" value="1"/>
</dbReference>
<gene>
    <name evidence="10" type="primary">pta</name>
    <name evidence="10" type="ORF">C5Q98_04400</name>
</gene>
<comment type="pathway">
    <text evidence="2">Metabolic intermediate biosynthesis; acetyl-CoA biosynthesis; acetyl-CoA from acetate: step 2/2.</text>
</comment>
<dbReference type="AlphaFoldDB" id="A0A2S0KNA4"/>
<dbReference type="Proteomes" id="UP000237947">
    <property type="component" value="Chromosome"/>
</dbReference>
<dbReference type="InterPro" id="IPR042113">
    <property type="entry name" value="P_AcTrfase_dom1"/>
</dbReference>